<evidence type="ECO:0000313" key="2">
    <source>
        <dbReference type="EMBL" id="GGY65971.1"/>
    </source>
</evidence>
<reference evidence="3" key="1">
    <citation type="journal article" date="2019" name="Int. J. Syst. Evol. Microbiol.">
        <title>The Global Catalogue of Microorganisms (GCM) 10K type strain sequencing project: providing services to taxonomists for standard genome sequencing and annotation.</title>
        <authorList>
            <consortium name="The Broad Institute Genomics Platform"/>
            <consortium name="The Broad Institute Genome Sequencing Center for Infectious Disease"/>
            <person name="Wu L."/>
            <person name="Ma J."/>
        </authorList>
    </citation>
    <scope>NUCLEOTIDE SEQUENCE [LARGE SCALE GENOMIC DNA]</scope>
    <source>
        <strain evidence="3">JCM 4594</strain>
    </source>
</reference>
<dbReference type="GeneID" id="96295841"/>
<evidence type="ECO:0000256" key="1">
    <source>
        <dbReference type="SAM" id="MobiDB-lite"/>
    </source>
</evidence>
<protein>
    <submittedName>
        <fullName evidence="2">Uncharacterized protein</fullName>
    </submittedName>
</protein>
<name>A0ABQ3AW42_9ACTN</name>
<keyword evidence="3" id="KW-1185">Reference proteome</keyword>
<evidence type="ECO:0000313" key="3">
    <source>
        <dbReference type="Proteomes" id="UP000600946"/>
    </source>
</evidence>
<sequence length="42" mass="4534">MLLASATERVGEETVNGHLTEQAPPASAVLTWDEYMDALMKG</sequence>
<gene>
    <name evidence="2" type="ORF">GCM10010326_70730</name>
</gene>
<dbReference type="EMBL" id="BMUU01000018">
    <property type="protein sequence ID" value="GGY65971.1"/>
    <property type="molecule type" value="Genomic_DNA"/>
</dbReference>
<dbReference type="RefSeq" id="WP_267907221.1">
    <property type="nucleotide sequence ID" value="NZ_BMUU01000018.1"/>
</dbReference>
<dbReference type="Proteomes" id="UP000600946">
    <property type="component" value="Unassembled WGS sequence"/>
</dbReference>
<comment type="caution">
    <text evidence="2">The sequence shown here is derived from an EMBL/GenBank/DDBJ whole genome shotgun (WGS) entry which is preliminary data.</text>
</comment>
<accession>A0ABQ3AW42</accession>
<proteinExistence type="predicted"/>
<feature type="region of interest" description="Disordered" evidence="1">
    <location>
        <begin position="1"/>
        <end position="23"/>
    </location>
</feature>
<organism evidence="2 3">
    <name type="scientific">Streptomyces xanthochromogenes</name>
    <dbReference type="NCBI Taxonomy" id="67384"/>
    <lineage>
        <taxon>Bacteria</taxon>
        <taxon>Bacillati</taxon>
        <taxon>Actinomycetota</taxon>
        <taxon>Actinomycetes</taxon>
        <taxon>Kitasatosporales</taxon>
        <taxon>Streptomycetaceae</taxon>
        <taxon>Streptomyces</taxon>
    </lineage>
</organism>